<keyword evidence="3" id="KW-1185">Reference proteome</keyword>
<gene>
    <name evidence="2" type="ORF">M9Y10_013585</name>
</gene>
<dbReference type="SMART" id="SM00033">
    <property type="entry name" value="CH"/>
    <property type="match status" value="2"/>
</dbReference>
<dbReference type="Gene3D" id="1.10.418.10">
    <property type="entry name" value="Calponin-like domain"/>
    <property type="match status" value="2"/>
</dbReference>
<dbReference type="PROSITE" id="PS50021">
    <property type="entry name" value="CH"/>
    <property type="match status" value="2"/>
</dbReference>
<dbReference type="Pfam" id="PF00307">
    <property type="entry name" value="CH"/>
    <property type="match status" value="2"/>
</dbReference>
<evidence type="ECO:0000313" key="3">
    <source>
        <dbReference type="Proteomes" id="UP001470230"/>
    </source>
</evidence>
<accession>A0ABR2KY09</accession>
<dbReference type="InterPro" id="IPR036872">
    <property type="entry name" value="CH_dom_sf"/>
</dbReference>
<dbReference type="InterPro" id="IPR027417">
    <property type="entry name" value="P-loop_NTPase"/>
</dbReference>
<name>A0ABR2KY09_9EUKA</name>
<evidence type="ECO:0000259" key="1">
    <source>
        <dbReference type="PROSITE" id="PS50021"/>
    </source>
</evidence>
<evidence type="ECO:0000313" key="2">
    <source>
        <dbReference type="EMBL" id="KAK8895701.1"/>
    </source>
</evidence>
<feature type="domain" description="Calponin-homology (CH)" evidence="1">
    <location>
        <begin position="136"/>
        <end position="236"/>
    </location>
</feature>
<dbReference type="SUPFAM" id="SSF47576">
    <property type="entry name" value="Calponin-homology domain, CH-domain"/>
    <property type="match status" value="1"/>
</dbReference>
<dbReference type="Gene3D" id="3.40.50.300">
    <property type="entry name" value="P-loop containing nucleotide triphosphate hydrolases"/>
    <property type="match status" value="1"/>
</dbReference>
<comment type="caution">
    <text evidence="2">The sequence shown here is derived from an EMBL/GenBank/DDBJ whole genome shotgun (WGS) entry which is preliminary data.</text>
</comment>
<dbReference type="EMBL" id="JAPFFF010000002">
    <property type="protein sequence ID" value="KAK8895701.1"/>
    <property type="molecule type" value="Genomic_DNA"/>
</dbReference>
<proteinExistence type="predicted"/>
<dbReference type="Proteomes" id="UP001470230">
    <property type="component" value="Unassembled WGS sequence"/>
</dbReference>
<feature type="domain" description="Calponin-homology (CH)" evidence="1">
    <location>
        <begin position="18"/>
        <end position="127"/>
    </location>
</feature>
<organism evidence="2 3">
    <name type="scientific">Tritrichomonas musculus</name>
    <dbReference type="NCBI Taxonomy" id="1915356"/>
    <lineage>
        <taxon>Eukaryota</taxon>
        <taxon>Metamonada</taxon>
        <taxon>Parabasalia</taxon>
        <taxon>Tritrichomonadida</taxon>
        <taxon>Tritrichomonadidae</taxon>
        <taxon>Tritrichomonas</taxon>
    </lineage>
</organism>
<dbReference type="CDD" id="cd00014">
    <property type="entry name" value="CH_SF"/>
    <property type="match status" value="1"/>
</dbReference>
<dbReference type="InterPro" id="IPR001715">
    <property type="entry name" value="CH_dom"/>
</dbReference>
<protein>
    <submittedName>
        <fullName evidence="2">Alpha-actinin</fullName>
    </submittedName>
</protein>
<dbReference type="PANTHER" id="PTHR11915">
    <property type="entry name" value="SPECTRIN/FILAMIN RELATED CYTOSKELETAL PROTEIN"/>
    <property type="match status" value="1"/>
</dbReference>
<sequence>MSLIKKLFGRDEKAIKETNRALVFTKWINDKLRSDNEEEINTIQDLTSGVKLIKLIDILWGKTDLDIHYNPKNTKEKIENYQIILEFLKTKRQIEIPNYNNNLSNIVKNKDTTNLLQILWTIIYNHTIKWITLFGSNGEKALLHWCSSFTITPINNFTDDWKDGKLLSEILNNYYPNTIDMRSFDINQVLEKFNEKNVPVYIQLKDFQYMDESSIILQCASLYNFFSSLEFLRSGENVKNDQQNLPDFENGILNESDLESMDKTQKKIILKLNQHFYPVFPSRQLIQVALINKVGQKLKVDYNFEAFNQAVLKAGSRPIIFVSCIGRYQQGKSTIISGLTGNLSYKIGNRLQEETKGVFIDGPYELDYFYQRFQIEKRENIYFEGNEFLSPVVYFFDMEGYGGVMHGNAIDQNNQAFIQMCTPFLCLSSIFIFLTDTNISKEEIKELIERMKVSSLTTFPNSQDSNGALSLLLLFNKHNSIHPSQKSQDPYTFENLKASVNDEENLFSIAWNGAVSLRDYGINYEFSMILEAEPHHFEDGSFYDSFQLFSEKVIRLIENATEGSFFRCSQESINLFNYIVEHYNEPLFDNNIKKLIKEQHEHSFRTIANQAYKKSKKKILPHIDQEFDFLCQQFDIEYDYNDFRQRLLNEGTIELNKELEVVKDHPQVLELFIKFNGELNLYIQEKDDQYQRIRRQKIEESNNQIEQFAAEKLVDILFQIQKVLSDNNNFNYDQNKIDECINNFYIQLKDYLIQYKNKENLFLVTDEVIIQVSENKKDVIGQHILPIIQRKREEEILQLQQEIEVKELIVSMINDLLNQHYNNCQSTEILRLREKLYHIDFYRENYANTINIVDQIQGNIIQNMNEHLQLVITNSCNHFSRIDEIKRNAIQRLNNKRHVFYQQDNINVIVEKYRQNLIDTVNRTFNTAREYLAENVVESRRVPIPIISVSVETKTTIIFPEGLTIEGEWVQVRTERRNFAELLDGISQGINIVGRFAADTDEAITHIIEAIARLRYFFI</sequence>
<reference evidence="2 3" key="1">
    <citation type="submission" date="2024-04" db="EMBL/GenBank/DDBJ databases">
        <title>Tritrichomonas musculus Genome.</title>
        <authorList>
            <person name="Alves-Ferreira E."/>
            <person name="Grigg M."/>
            <person name="Lorenzi H."/>
            <person name="Galac M."/>
        </authorList>
    </citation>
    <scope>NUCLEOTIDE SEQUENCE [LARGE SCALE GENOMIC DNA]</scope>
    <source>
        <strain evidence="2 3">EAF2021</strain>
    </source>
</reference>